<dbReference type="Gene3D" id="3.30.1490.20">
    <property type="entry name" value="ATP-grasp fold, A domain"/>
    <property type="match status" value="1"/>
</dbReference>
<dbReference type="Proteomes" id="UP001281203">
    <property type="component" value="Unassembled WGS sequence"/>
</dbReference>
<feature type="domain" description="Pyruvate phosphate dikinase AMP/ATP-binding" evidence="14">
    <location>
        <begin position="19"/>
        <end position="320"/>
    </location>
</feature>
<dbReference type="PANTHER" id="PTHR43030:SF1">
    <property type="entry name" value="PHOSPHOENOLPYRUVATE SYNTHASE"/>
    <property type="match status" value="1"/>
</dbReference>
<evidence type="ECO:0000256" key="12">
    <source>
        <dbReference type="PIRNR" id="PIRNR000854"/>
    </source>
</evidence>
<keyword evidence="9 12" id="KW-0067">ATP-binding</keyword>
<proteinExistence type="inferred from homology"/>
<reference evidence="16 17" key="1">
    <citation type="submission" date="2019-10" db="EMBL/GenBank/DDBJ databases">
        <title>Isolation and characterization of Methanoculleus sp. Wushi-C6 from a hot spring well.</title>
        <authorList>
            <person name="Chen S.-C."/>
            <person name="Lan Z.-H."/>
            <person name="You Y.-T."/>
            <person name="Lai M.-C."/>
        </authorList>
    </citation>
    <scope>NUCLEOTIDE SEQUENCE [LARGE SCALE GENOMIC DNA]</scope>
    <source>
        <strain evidence="16 17">Wushi-C6</strain>
    </source>
</reference>
<dbReference type="InterPro" id="IPR015813">
    <property type="entry name" value="Pyrv/PenolPyrv_kinase-like_dom"/>
</dbReference>
<dbReference type="PANTHER" id="PTHR43030">
    <property type="entry name" value="PHOSPHOENOLPYRUVATE SYNTHASE"/>
    <property type="match status" value="1"/>
</dbReference>
<organism evidence="16 17">
    <name type="scientific">Methanoculleus caldifontis</name>
    <dbReference type="NCBI Taxonomy" id="2651577"/>
    <lineage>
        <taxon>Archaea</taxon>
        <taxon>Methanobacteriati</taxon>
        <taxon>Methanobacteriota</taxon>
        <taxon>Stenosarchaea group</taxon>
        <taxon>Methanomicrobia</taxon>
        <taxon>Methanomicrobiales</taxon>
        <taxon>Methanomicrobiaceae</taxon>
        <taxon>Methanoculleus</taxon>
    </lineage>
</organism>
<evidence type="ECO:0000259" key="13">
    <source>
        <dbReference type="Pfam" id="PF00391"/>
    </source>
</evidence>
<evidence type="ECO:0000256" key="3">
    <source>
        <dbReference type="ARBA" id="ARBA00004742"/>
    </source>
</evidence>
<dbReference type="PRINTS" id="PR01736">
    <property type="entry name" value="PHPHTRNFRASE"/>
</dbReference>
<evidence type="ECO:0000256" key="7">
    <source>
        <dbReference type="ARBA" id="ARBA00022741"/>
    </source>
</evidence>
<keyword evidence="5 12" id="KW-0808">Transferase</keyword>
<keyword evidence="8 12" id="KW-0418">Kinase</keyword>
<dbReference type="InterPro" id="IPR040442">
    <property type="entry name" value="Pyrv_kinase-like_dom_sf"/>
</dbReference>
<evidence type="ECO:0000256" key="10">
    <source>
        <dbReference type="ARBA" id="ARBA00022842"/>
    </source>
</evidence>
<evidence type="ECO:0000256" key="5">
    <source>
        <dbReference type="ARBA" id="ARBA00022679"/>
    </source>
</evidence>
<dbReference type="NCBIfam" id="TIGR01418">
    <property type="entry name" value="PEP_synth"/>
    <property type="match status" value="1"/>
</dbReference>
<dbReference type="PROSITE" id="PS00370">
    <property type="entry name" value="PEP_ENZYMES_PHOS_SITE"/>
    <property type="match status" value="1"/>
</dbReference>
<dbReference type="SUPFAM" id="SSF56059">
    <property type="entry name" value="Glutathione synthetase ATP-binding domain-like"/>
    <property type="match status" value="1"/>
</dbReference>
<evidence type="ECO:0000256" key="1">
    <source>
        <dbReference type="ARBA" id="ARBA00001946"/>
    </source>
</evidence>
<dbReference type="PIRSF" id="PIRSF000854">
    <property type="entry name" value="PEP_synthase"/>
    <property type="match status" value="1"/>
</dbReference>
<dbReference type="InterPro" id="IPR000121">
    <property type="entry name" value="PEP_util_C"/>
</dbReference>
<dbReference type="Gene3D" id="3.50.30.10">
    <property type="entry name" value="Phosphohistidine domain"/>
    <property type="match status" value="1"/>
</dbReference>
<dbReference type="SUPFAM" id="SSF51621">
    <property type="entry name" value="Phosphoenolpyruvate/pyruvate domain"/>
    <property type="match status" value="1"/>
</dbReference>
<keyword evidence="6 12" id="KW-0479">Metal-binding</keyword>
<evidence type="ECO:0000256" key="4">
    <source>
        <dbReference type="ARBA" id="ARBA00007837"/>
    </source>
</evidence>
<comment type="function">
    <text evidence="2 12">Catalyzes the phosphorylation of pyruvate to phosphoenolpyruvate.</text>
</comment>
<dbReference type="EMBL" id="WBKO01000001">
    <property type="protein sequence ID" value="MDV2480433.1"/>
    <property type="molecule type" value="Genomic_DNA"/>
</dbReference>
<dbReference type="EC" id="2.7.9.2" evidence="12"/>
<sequence length="760" mass="82360">MKEMPNVLWLEEIKKEDIPSVGGKGASLGEMTSIGLPVPKAFVVTAQAFRKFLVETGIETTLFRRLERLDVDDNGALESVSKEAQDLVMSVEMPDHIREEITDAYTRMGADGTVVAVRSSATAEDLPDASFAGQQETFLNILGEEDLLDAVQRCWASLYGARAVYYRAKQGFDDRSVNIAVVVQELIRSEKSGVMFTSHPVTGEPLTIVEGSWGLGEAVVSGSVSPDNYVFDLRSGRVVDRLIAEKEIMIVPEGRHGTKTVELSAEQRIAPVLSDAEVSRLATLGKIAEDHYGVPQDVEWAIVESDVFILQSRPITTIKRPEIPRNGSAGQQKGPLGVVLVEGQGASPGIASGRVVIVRDVKDTSAVKDGDILVTKMTNPDMVPAMRRVSAIVTDEGGMTCHAAIVSRELGTPAVVGTKKATKVLKDGMIITVDGEKGTIYEGAVEAPAAAAPAVVAAAPAPVITGTLVKVNVSLPEAAQRAAATGADGVGLLRIEHLILGLNKTPGWYIENGKEEEFIAELYGGIKTVLDAFPGKPVWVRTLDAPTDEFRNMEGGHDEPIEHNPMLGWRGIRRDLQSPDQFRLQIEAFKRLWAAGYENLGVMFPMVNHPREFVQARNMMQEWGVDVETATLGVMIEIPSSAILVEDFIKAGIRFASFGTNDLIQYTLAIDRNNENVADMYEPEHPAVLKLIAYAIKACRKHGIECSICGQAGSDPKMVTWLVGQGISSVSANIDAIPRIREAVARKERQILLDAARRNA</sequence>
<dbReference type="InterPro" id="IPR008279">
    <property type="entry name" value="PEP-util_enz_mobile_dom"/>
</dbReference>
<keyword evidence="10 12" id="KW-0460">Magnesium</keyword>
<dbReference type="InterPro" id="IPR036637">
    <property type="entry name" value="Phosphohistidine_dom_sf"/>
</dbReference>
<dbReference type="Gene3D" id="3.20.20.60">
    <property type="entry name" value="Phosphoenolpyruvate-binding domains"/>
    <property type="match status" value="1"/>
</dbReference>
<evidence type="ECO:0000256" key="6">
    <source>
        <dbReference type="ARBA" id="ARBA00022723"/>
    </source>
</evidence>
<evidence type="ECO:0000259" key="14">
    <source>
        <dbReference type="Pfam" id="PF01326"/>
    </source>
</evidence>
<comment type="similarity">
    <text evidence="4 12">Belongs to the PEP-utilizing enzyme family.</text>
</comment>
<protein>
    <recommendedName>
        <fullName evidence="12">Phosphoenolpyruvate synthase</fullName>
        <shortName evidence="12">PEP synthase</shortName>
        <ecNumber evidence="12">2.7.9.2</ecNumber>
    </recommendedName>
    <alternativeName>
        <fullName evidence="12">Pyruvate, water dikinase</fullName>
    </alternativeName>
</protein>
<dbReference type="InterPro" id="IPR006319">
    <property type="entry name" value="PEP_synth"/>
</dbReference>
<comment type="catalytic activity">
    <reaction evidence="11 12">
        <text>pyruvate + ATP + H2O = phosphoenolpyruvate + AMP + phosphate + 2 H(+)</text>
        <dbReference type="Rhea" id="RHEA:11364"/>
        <dbReference type="ChEBI" id="CHEBI:15361"/>
        <dbReference type="ChEBI" id="CHEBI:15377"/>
        <dbReference type="ChEBI" id="CHEBI:15378"/>
        <dbReference type="ChEBI" id="CHEBI:30616"/>
        <dbReference type="ChEBI" id="CHEBI:43474"/>
        <dbReference type="ChEBI" id="CHEBI:58702"/>
        <dbReference type="ChEBI" id="CHEBI:456215"/>
        <dbReference type="EC" id="2.7.9.2"/>
    </reaction>
</comment>
<keyword evidence="7 12" id="KW-0547">Nucleotide-binding</keyword>
<dbReference type="Pfam" id="PF01326">
    <property type="entry name" value="PPDK_N"/>
    <property type="match status" value="1"/>
</dbReference>
<dbReference type="SUPFAM" id="SSF52009">
    <property type="entry name" value="Phosphohistidine domain"/>
    <property type="match status" value="1"/>
</dbReference>
<dbReference type="Gene3D" id="3.30.470.20">
    <property type="entry name" value="ATP-grasp fold, B domain"/>
    <property type="match status" value="1"/>
</dbReference>
<evidence type="ECO:0000313" key="17">
    <source>
        <dbReference type="Proteomes" id="UP001281203"/>
    </source>
</evidence>
<accession>A0ABU3WXB1</accession>
<comment type="caution">
    <text evidence="16">The sequence shown here is derived from an EMBL/GenBank/DDBJ whole genome shotgun (WGS) entry which is preliminary data.</text>
</comment>
<keyword evidence="17" id="KW-1185">Reference proteome</keyword>
<evidence type="ECO:0000256" key="2">
    <source>
        <dbReference type="ARBA" id="ARBA00002988"/>
    </source>
</evidence>
<evidence type="ECO:0000313" key="16">
    <source>
        <dbReference type="EMBL" id="MDV2480433.1"/>
    </source>
</evidence>
<comment type="cofactor">
    <cofactor evidence="1 12">
        <name>Mg(2+)</name>
        <dbReference type="ChEBI" id="CHEBI:18420"/>
    </cofactor>
</comment>
<dbReference type="NCBIfam" id="NF005057">
    <property type="entry name" value="PRK06464.1"/>
    <property type="match status" value="1"/>
</dbReference>
<evidence type="ECO:0000256" key="8">
    <source>
        <dbReference type="ARBA" id="ARBA00022777"/>
    </source>
</evidence>
<dbReference type="Pfam" id="PF00391">
    <property type="entry name" value="PEP-utilizers"/>
    <property type="match status" value="1"/>
</dbReference>
<dbReference type="GO" id="GO:0008986">
    <property type="term" value="F:pyruvate, water dikinase activity"/>
    <property type="evidence" value="ECO:0007669"/>
    <property type="project" value="UniProtKB-EC"/>
</dbReference>
<evidence type="ECO:0000259" key="15">
    <source>
        <dbReference type="Pfam" id="PF02896"/>
    </source>
</evidence>
<feature type="domain" description="PEP-utilising enzyme C-terminal" evidence="15">
    <location>
        <begin position="457"/>
        <end position="748"/>
    </location>
</feature>
<evidence type="ECO:0000256" key="11">
    <source>
        <dbReference type="ARBA" id="ARBA00047700"/>
    </source>
</evidence>
<dbReference type="InterPro" id="IPR013815">
    <property type="entry name" value="ATP_grasp_subdomain_1"/>
</dbReference>
<dbReference type="InterPro" id="IPR018274">
    <property type="entry name" value="PEP_util_AS"/>
</dbReference>
<dbReference type="InterPro" id="IPR002192">
    <property type="entry name" value="PPDK_AMP/ATP-bd"/>
</dbReference>
<dbReference type="Pfam" id="PF02896">
    <property type="entry name" value="PEP-utilizers_C"/>
    <property type="match status" value="1"/>
</dbReference>
<name>A0ABU3WXB1_9EURY</name>
<gene>
    <name evidence="16" type="primary">ppsA</name>
    <name evidence="16" type="ORF">F8E02_00100</name>
</gene>
<dbReference type="RefSeq" id="WP_317063351.1">
    <property type="nucleotide sequence ID" value="NZ_WBKO01000001.1"/>
</dbReference>
<evidence type="ECO:0000256" key="9">
    <source>
        <dbReference type="ARBA" id="ARBA00022840"/>
    </source>
</evidence>
<feature type="domain" description="PEP-utilising enzyme mobile" evidence="13">
    <location>
        <begin position="368"/>
        <end position="438"/>
    </location>
</feature>
<comment type="pathway">
    <text evidence="3 12">Carbohydrate biosynthesis; gluconeogenesis.</text>
</comment>